<organism evidence="2 3">
    <name type="scientific">Clavelina lepadiformis</name>
    <name type="common">Light-bulb sea squirt</name>
    <name type="synonym">Ascidia lepadiformis</name>
    <dbReference type="NCBI Taxonomy" id="159417"/>
    <lineage>
        <taxon>Eukaryota</taxon>
        <taxon>Metazoa</taxon>
        <taxon>Chordata</taxon>
        <taxon>Tunicata</taxon>
        <taxon>Ascidiacea</taxon>
        <taxon>Aplousobranchia</taxon>
        <taxon>Clavelinidae</taxon>
        <taxon>Clavelina</taxon>
    </lineage>
</organism>
<keyword evidence="1" id="KW-0812">Transmembrane</keyword>
<gene>
    <name evidence="2" type="ORF">CVLEPA_LOCUS30758</name>
</gene>
<keyword evidence="1" id="KW-1133">Transmembrane helix</keyword>
<evidence type="ECO:0000256" key="1">
    <source>
        <dbReference type="SAM" id="Phobius"/>
    </source>
</evidence>
<comment type="caution">
    <text evidence="2">The sequence shown here is derived from an EMBL/GenBank/DDBJ whole genome shotgun (WGS) entry which is preliminary data.</text>
</comment>
<keyword evidence="3" id="KW-1185">Reference proteome</keyword>
<feature type="transmembrane region" description="Helical" evidence="1">
    <location>
        <begin position="7"/>
        <end position="26"/>
    </location>
</feature>
<reference evidence="2 3" key="1">
    <citation type="submission" date="2024-02" db="EMBL/GenBank/DDBJ databases">
        <authorList>
            <person name="Daric V."/>
            <person name="Darras S."/>
        </authorList>
    </citation>
    <scope>NUCLEOTIDE SEQUENCE [LARGE SCALE GENOMIC DNA]</scope>
</reference>
<accession>A0ABP0H0P1</accession>
<proteinExistence type="predicted"/>
<dbReference type="EMBL" id="CAWYQH010000163">
    <property type="protein sequence ID" value="CAK8697554.1"/>
    <property type="molecule type" value="Genomic_DNA"/>
</dbReference>
<sequence length="112" mass="13125">MEPARREMFILIAVWFVLILTWITILPTNDQNKMTQGLERPLVMKNPHGKGTSTAFPPERFKPQSICEKTDENIIKESCHYSSSNHQTCIKNCDKFRPYQKLQSLTWTKLKQ</sequence>
<keyword evidence="1" id="KW-0472">Membrane</keyword>
<evidence type="ECO:0000313" key="2">
    <source>
        <dbReference type="EMBL" id="CAK8697554.1"/>
    </source>
</evidence>
<evidence type="ECO:0000313" key="3">
    <source>
        <dbReference type="Proteomes" id="UP001642483"/>
    </source>
</evidence>
<protein>
    <submittedName>
        <fullName evidence="2">Uncharacterized protein</fullName>
    </submittedName>
</protein>
<dbReference type="Proteomes" id="UP001642483">
    <property type="component" value="Unassembled WGS sequence"/>
</dbReference>
<name>A0ABP0H0P1_CLALP</name>